<feature type="compositionally biased region" description="Polar residues" evidence="1">
    <location>
        <begin position="71"/>
        <end position="80"/>
    </location>
</feature>
<organism evidence="3 4">
    <name type="scientific">Caenorhabditis japonica</name>
    <dbReference type="NCBI Taxonomy" id="281687"/>
    <lineage>
        <taxon>Eukaryota</taxon>
        <taxon>Metazoa</taxon>
        <taxon>Ecdysozoa</taxon>
        <taxon>Nematoda</taxon>
        <taxon>Chromadorea</taxon>
        <taxon>Rhabditida</taxon>
        <taxon>Rhabditina</taxon>
        <taxon>Rhabditomorpha</taxon>
        <taxon>Rhabditoidea</taxon>
        <taxon>Rhabditidae</taxon>
        <taxon>Peloderinae</taxon>
        <taxon>Caenorhabditis</taxon>
    </lineage>
</organism>
<keyword evidence="4" id="KW-1185">Reference proteome</keyword>
<proteinExistence type="predicted"/>
<dbReference type="Proteomes" id="UP000005237">
    <property type="component" value="Unassembled WGS sequence"/>
</dbReference>
<protein>
    <recommendedName>
        <fullName evidence="5">Nematode Specific Peptide family, group B</fullName>
    </recommendedName>
</protein>
<keyword evidence="2" id="KW-0732">Signal</keyword>
<accession>A0A8R1I0L3</accession>
<feature type="chain" id="PRO_5035874643" description="Nematode Specific Peptide family, group B" evidence="2">
    <location>
        <begin position="22"/>
        <end position="80"/>
    </location>
</feature>
<name>A0A8R1I0L3_CAEJA</name>
<reference evidence="3" key="2">
    <citation type="submission" date="2022-06" db="UniProtKB">
        <authorList>
            <consortium name="EnsemblMetazoa"/>
        </authorList>
    </citation>
    <scope>IDENTIFICATION</scope>
    <source>
        <strain evidence="3">DF5081</strain>
    </source>
</reference>
<evidence type="ECO:0000313" key="4">
    <source>
        <dbReference type="Proteomes" id="UP000005237"/>
    </source>
</evidence>
<evidence type="ECO:0000256" key="1">
    <source>
        <dbReference type="SAM" id="MobiDB-lite"/>
    </source>
</evidence>
<sequence length="80" mass="8498">MFSKMIMALLSIAVLFSMSSAQVLYTAPEVIPSAYPYYYGASAYAYPAAYPSYVAWGSDKNPSAAGKPAAPTSSLTNNNQ</sequence>
<dbReference type="OMA" id="WGSNMGQ"/>
<dbReference type="InterPro" id="IPR009924">
    <property type="entry name" value="DUF1459"/>
</dbReference>
<dbReference type="AlphaFoldDB" id="A0A8R1I0L3"/>
<reference evidence="4" key="1">
    <citation type="submission" date="2010-08" db="EMBL/GenBank/DDBJ databases">
        <authorList>
            <consortium name="Caenorhabditis japonica Sequencing Consortium"/>
            <person name="Wilson R.K."/>
        </authorList>
    </citation>
    <scope>NUCLEOTIDE SEQUENCE [LARGE SCALE GENOMIC DNA]</scope>
    <source>
        <strain evidence="4">DF5081</strain>
    </source>
</reference>
<evidence type="ECO:0000256" key="2">
    <source>
        <dbReference type="SAM" id="SignalP"/>
    </source>
</evidence>
<dbReference type="EnsemblMetazoa" id="CJA17352.1">
    <property type="protein sequence ID" value="CJA17352.1"/>
    <property type="gene ID" value="WBGene00136556"/>
</dbReference>
<feature type="region of interest" description="Disordered" evidence="1">
    <location>
        <begin position="60"/>
        <end position="80"/>
    </location>
</feature>
<dbReference type="Pfam" id="PF07312">
    <property type="entry name" value="DUF1459"/>
    <property type="match status" value="1"/>
</dbReference>
<feature type="signal peptide" evidence="2">
    <location>
        <begin position="1"/>
        <end position="21"/>
    </location>
</feature>
<evidence type="ECO:0008006" key="5">
    <source>
        <dbReference type="Google" id="ProtNLM"/>
    </source>
</evidence>
<evidence type="ECO:0000313" key="3">
    <source>
        <dbReference type="EnsemblMetazoa" id="CJA17352.1"/>
    </source>
</evidence>